<gene>
    <name evidence="2" type="ORF">BDP27DRAFT_1414849</name>
</gene>
<keyword evidence="3" id="KW-1185">Reference proteome</keyword>
<sequence>MKGNPSSSPPGMDVIDIDEGSSSSSSNIAKPERHKHTVHFIKDRTDTTTSSETQDTKFPLNFSTRPLSTAINHAMGSLGLITYKGKWAPLKDRGMVYFIVTEEGSESCFGWAANGTLFGWTSRKHEKVRAKKLMTYAAVSFGDPKTQREFKAHVEPPHSDEDDPVHSNREEWEKISLIFDKYFMKGHTLPSTPSPPSPPGMNVVDHDRPWPPSPAASNLNFWWDRLEPLRSFNENFMKNHAPASPSPAPPAPGMNVTNVDKRPSSSSSSAFSESDFWDKLGPLGFPPT</sequence>
<dbReference type="AlphaFoldDB" id="A0A9P5Q108"/>
<feature type="region of interest" description="Disordered" evidence="1">
    <location>
        <begin position="1"/>
        <end position="56"/>
    </location>
</feature>
<comment type="caution">
    <text evidence="2">The sequence shown here is derived from an EMBL/GenBank/DDBJ whole genome shotgun (WGS) entry which is preliminary data.</text>
</comment>
<protein>
    <submittedName>
        <fullName evidence="2">Uncharacterized protein</fullName>
    </submittedName>
</protein>
<name>A0A9P5Q108_9AGAR</name>
<accession>A0A9P5Q108</accession>
<feature type="compositionally biased region" description="Low complexity" evidence="1">
    <location>
        <begin position="264"/>
        <end position="274"/>
    </location>
</feature>
<evidence type="ECO:0000313" key="2">
    <source>
        <dbReference type="EMBL" id="KAF9076334.1"/>
    </source>
</evidence>
<dbReference type="Proteomes" id="UP000772434">
    <property type="component" value="Unassembled WGS sequence"/>
</dbReference>
<reference evidence="2" key="1">
    <citation type="submission" date="2020-11" db="EMBL/GenBank/DDBJ databases">
        <authorList>
            <consortium name="DOE Joint Genome Institute"/>
            <person name="Ahrendt S."/>
            <person name="Riley R."/>
            <person name="Andreopoulos W."/>
            <person name="Labutti K."/>
            <person name="Pangilinan J."/>
            <person name="Ruiz-Duenas F.J."/>
            <person name="Barrasa J.M."/>
            <person name="Sanchez-Garcia M."/>
            <person name="Camarero S."/>
            <person name="Miyauchi S."/>
            <person name="Serrano A."/>
            <person name="Linde D."/>
            <person name="Babiker R."/>
            <person name="Drula E."/>
            <person name="Ayuso-Fernandez I."/>
            <person name="Pacheco R."/>
            <person name="Padilla G."/>
            <person name="Ferreira P."/>
            <person name="Barriuso J."/>
            <person name="Kellner H."/>
            <person name="Castanera R."/>
            <person name="Alfaro M."/>
            <person name="Ramirez L."/>
            <person name="Pisabarro A.G."/>
            <person name="Kuo A."/>
            <person name="Tritt A."/>
            <person name="Lipzen A."/>
            <person name="He G."/>
            <person name="Yan M."/>
            <person name="Ng V."/>
            <person name="Cullen D."/>
            <person name="Martin F."/>
            <person name="Rosso M.-N."/>
            <person name="Henrissat B."/>
            <person name="Hibbett D."/>
            <person name="Martinez A.T."/>
            <person name="Grigoriev I.V."/>
        </authorList>
    </citation>
    <scope>NUCLEOTIDE SEQUENCE</scope>
    <source>
        <strain evidence="2">AH 40177</strain>
    </source>
</reference>
<feature type="region of interest" description="Disordered" evidence="1">
    <location>
        <begin position="237"/>
        <end position="288"/>
    </location>
</feature>
<organism evidence="2 3">
    <name type="scientific">Rhodocollybia butyracea</name>
    <dbReference type="NCBI Taxonomy" id="206335"/>
    <lineage>
        <taxon>Eukaryota</taxon>
        <taxon>Fungi</taxon>
        <taxon>Dikarya</taxon>
        <taxon>Basidiomycota</taxon>
        <taxon>Agaricomycotina</taxon>
        <taxon>Agaricomycetes</taxon>
        <taxon>Agaricomycetidae</taxon>
        <taxon>Agaricales</taxon>
        <taxon>Marasmiineae</taxon>
        <taxon>Omphalotaceae</taxon>
        <taxon>Rhodocollybia</taxon>
    </lineage>
</organism>
<evidence type="ECO:0000313" key="3">
    <source>
        <dbReference type="Proteomes" id="UP000772434"/>
    </source>
</evidence>
<feature type="region of interest" description="Disordered" evidence="1">
    <location>
        <begin position="188"/>
        <end position="209"/>
    </location>
</feature>
<evidence type="ECO:0000256" key="1">
    <source>
        <dbReference type="SAM" id="MobiDB-lite"/>
    </source>
</evidence>
<dbReference type="EMBL" id="JADNRY010000007">
    <property type="protein sequence ID" value="KAF9076334.1"/>
    <property type="molecule type" value="Genomic_DNA"/>
</dbReference>
<proteinExistence type="predicted"/>